<dbReference type="STRING" id="349521.HCH_01421"/>
<comment type="similarity">
    <text evidence="3 10">Belongs to the FKBP-type PPIase family.</text>
</comment>
<dbReference type="EC" id="5.2.1.8" evidence="10"/>
<dbReference type="AlphaFoldDB" id="Q2SM41"/>
<dbReference type="InterPro" id="IPR046357">
    <property type="entry name" value="PPIase_dom_sf"/>
</dbReference>
<dbReference type="PANTHER" id="PTHR47861">
    <property type="entry name" value="FKBP-TYPE PEPTIDYL-PROLYL CIS-TRANS ISOMERASE SLYD"/>
    <property type="match status" value="1"/>
</dbReference>
<dbReference type="SUPFAM" id="SSF54534">
    <property type="entry name" value="FKBP-like"/>
    <property type="match status" value="1"/>
</dbReference>
<dbReference type="GO" id="GO:0005737">
    <property type="term" value="C:cytoplasm"/>
    <property type="evidence" value="ECO:0007669"/>
    <property type="project" value="UniProtKB-SubCell"/>
</dbReference>
<comment type="subcellular location">
    <subcellularLocation>
        <location evidence="2">Cytoplasm</location>
    </subcellularLocation>
</comment>
<reference evidence="12 13" key="1">
    <citation type="journal article" date="2005" name="Nucleic Acids Res.">
        <title>Genomic blueprint of Hahella chejuensis, a marine microbe producing an algicidal agent.</title>
        <authorList>
            <person name="Jeong H."/>
            <person name="Yim J.H."/>
            <person name="Lee C."/>
            <person name="Choi S.-H."/>
            <person name="Park Y.K."/>
            <person name="Yoon S.H."/>
            <person name="Hur C.-G."/>
            <person name="Kang H.-Y."/>
            <person name="Kim D."/>
            <person name="Lee H.H."/>
            <person name="Park K.H."/>
            <person name="Park S.-H."/>
            <person name="Park H.-S."/>
            <person name="Lee H.K."/>
            <person name="Oh T.K."/>
            <person name="Kim J.F."/>
        </authorList>
    </citation>
    <scope>NUCLEOTIDE SEQUENCE [LARGE SCALE GENOMIC DNA]</scope>
    <source>
        <strain evidence="12 13">KCTC 2396</strain>
    </source>
</reference>
<dbReference type="OrthoDB" id="9808891at2"/>
<dbReference type="RefSeq" id="WP_011395356.1">
    <property type="nucleotide sequence ID" value="NC_007645.1"/>
</dbReference>
<proteinExistence type="inferred from homology"/>
<evidence type="ECO:0000256" key="1">
    <source>
        <dbReference type="ARBA" id="ARBA00000971"/>
    </source>
</evidence>
<dbReference type="Gene3D" id="3.10.50.40">
    <property type="match status" value="1"/>
</dbReference>
<name>Q2SM41_HAHCH</name>
<dbReference type="Pfam" id="PF00254">
    <property type="entry name" value="FKBP_C"/>
    <property type="match status" value="1"/>
</dbReference>
<evidence type="ECO:0000256" key="5">
    <source>
        <dbReference type="ARBA" id="ARBA00023110"/>
    </source>
</evidence>
<comment type="function">
    <text evidence="8">Also involved in hydrogenase metallocenter assembly, probably by participating in the nickel insertion step. This function in hydrogenase biosynthesis requires chaperone activity and the presence of the metal-binding domain, but not PPIase activity.</text>
</comment>
<dbReference type="GO" id="GO:0042026">
    <property type="term" value="P:protein refolding"/>
    <property type="evidence" value="ECO:0007669"/>
    <property type="project" value="UniProtKB-ARBA"/>
</dbReference>
<dbReference type="GO" id="GO:0003755">
    <property type="term" value="F:peptidyl-prolyl cis-trans isomerase activity"/>
    <property type="evidence" value="ECO:0007669"/>
    <property type="project" value="UniProtKB-UniRule"/>
</dbReference>
<keyword evidence="7 9" id="KW-0413">Isomerase</keyword>
<dbReference type="eggNOG" id="COG1047">
    <property type="taxonomic scope" value="Bacteria"/>
</dbReference>
<evidence type="ECO:0000256" key="10">
    <source>
        <dbReference type="RuleBase" id="RU003915"/>
    </source>
</evidence>
<evidence type="ECO:0000256" key="3">
    <source>
        <dbReference type="ARBA" id="ARBA00006577"/>
    </source>
</evidence>
<keyword evidence="6" id="KW-0143">Chaperone</keyword>
<dbReference type="HOGENOM" id="CLU_098197_1_0_6"/>
<accession>Q2SM41</accession>
<gene>
    <name evidence="12" type="primary">slpA</name>
    <name evidence="12" type="ordered locus">HCH_01421</name>
</gene>
<dbReference type="PANTHER" id="PTHR47861:SF3">
    <property type="entry name" value="FKBP-TYPE PEPTIDYL-PROLYL CIS-TRANS ISOMERASE SLYD"/>
    <property type="match status" value="1"/>
</dbReference>
<evidence type="ECO:0000256" key="8">
    <source>
        <dbReference type="ARBA" id="ARBA00037071"/>
    </source>
</evidence>
<evidence type="ECO:0000256" key="2">
    <source>
        <dbReference type="ARBA" id="ARBA00004496"/>
    </source>
</evidence>
<evidence type="ECO:0000313" key="12">
    <source>
        <dbReference type="EMBL" id="ABC28283.1"/>
    </source>
</evidence>
<dbReference type="Proteomes" id="UP000000238">
    <property type="component" value="Chromosome"/>
</dbReference>
<evidence type="ECO:0000256" key="7">
    <source>
        <dbReference type="ARBA" id="ARBA00023235"/>
    </source>
</evidence>
<dbReference type="EMBL" id="CP000155">
    <property type="protein sequence ID" value="ABC28283.1"/>
    <property type="molecule type" value="Genomic_DNA"/>
</dbReference>
<evidence type="ECO:0000313" key="13">
    <source>
        <dbReference type="Proteomes" id="UP000000238"/>
    </source>
</evidence>
<dbReference type="InterPro" id="IPR001179">
    <property type="entry name" value="PPIase_FKBP_dom"/>
</dbReference>
<dbReference type="KEGG" id="hch:HCH_01421"/>
<evidence type="ECO:0000256" key="4">
    <source>
        <dbReference type="ARBA" id="ARBA00022490"/>
    </source>
</evidence>
<feature type="domain" description="PPIase FKBP-type" evidence="11">
    <location>
        <begin position="6"/>
        <end position="69"/>
    </location>
</feature>
<protein>
    <recommendedName>
        <fullName evidence="10">Peptidyl-prolyl cis-trans isomerase</fullName>
        <ecNumber evidence="10">5.2.1.8</ecNumber>
    </recommendedName>
</protein>
<evidence type="ECO:0000259" key="11">
    <source>
        <dbReference type="PROSITE" id="PS50059"/>
    </source>
</evidence>
<evidence type="ECO:0000256" key="6">
    <source>
        <dbReference type="ARBA" id="ARBA00023186"/>
    </source>
</evidence>
<evidence type="ECO:0000256" key="9">
    <source>
        <dbReference type="PROSITE-ProRule" id="PRU00277"/>
    </source>
</evidence>
<keyword evidence="5 9" id="KW-0697">Rotamase</keyword>
<organism evidence="12 13">
    <name type="scientific">Hahella chejuensis (strain KCTC 2396)</name>
    <dbReference type="NCBI Taxonomy" id="349521"/>
    <lineage>
        <taxon>Bacteria</taxon>
        <taxon>Pseudomonadati</taxon>
        <taxon>Pseudomonadota</taxon>
        <taxon>Gammaproteobacteria</taxon>
        <taxon>Oceanospirillales</taxon>
        <taxon>Hahellaceae</taxon>
        <taxon>Hahella</taxon>
    </lineage>
</organism>
<sequence>MAISKNKVVQFHYILKDQEGKELENTYEDEVITYLHGHDNVLQGLEEALEGKDAGDKFDITLPPEKAFGLRQEDSVKRISKKYLKHAGRYQVGDAIPVKSEQGVQVVTVLKIGHSMVDVDINHPYAGQTLTFALEVVSLRDAEKAEIDHGHVHGPGGHHH</sequence>
<comment type="catalytic activity">
    <reaction evidence="1 9 10">
        <text>[protein]-peptidylproline (omega=180) = [protein]-peptidylproline (omega=0)</text>
        <dbReference type="Rhea" id="RHEA:16237"/>
        <dbReference type="Rhea" id="RHEA-COMP:10747"/>
        <dbReference type="Rhea" id="RHEA-COMP:10748"/>
        <dbReference type="ChEBI" id="CHEBI:83833"/>
        <dbReference type="ChEBI" id="CHEBI:83834"/>
        <dbReference type="EC" id="5.2.1.8"/>
    </reaction>
</comment>
<dbReference type="PROSITE" id="PS50059">
    <property type="entry name" value="FKBP_PPIASE"/>
    <property type="match status" value="1"/>
</dbReference>
<keyword evidence="13" id="KW-1185">Reference proteome</keyword>
<keyword evidence="4" id="KW-0963">Cytoplasm</keyword>